<keyword evidence="2" id="KW-0238">DNA-binding</keyword>
<keyword evidence="6" id="KW-1185">Reference proteome</keyword>
<dbReference type="InterPro" id="IPR018062">
    <property type="entry name" value="HTH_AraC-typ_CS"/>
</dbReference>
<evidence type="ECO:0000256" key="2">
    <source>
        <dbReference type="ARBA" id="ARBA00023125"/>
    </source>
</evidence>
<name>A0A8G0ZWJ1_9RHOB</name>
<dbReference type="PANTHER" id="PTHR43280:SF32">
    <property type="entry name" value="TRANSCRIPTIONAL REGULATORY PROTEIN"/>
    <property type="match status" value="1"/>
</dbReference>
<organism evidence="5 6">
    <name type="scientific">Neotabrizicola shimadae</name>
    <dbReference type="NCBI Taxonomy" id="2807096"/>
    <lineage>
        <taxon>Bacteria</taxon>
        <taxon>Pseudomonadati</taxon>
        <taxon>Pseudomonadota</taxon>
        <taxon>Alphaproteobacteria</taxon>
        <taxon>Rhodobacterales</taxon>
        <taxon>Paracoccaceae</taxon>
        <taxon>Neotabrizicola</taxon>
    </lineage>
</organism>
<dbReference type="SUPFAM" id="SSF51215">
    <property type="entry name" value="Regulatory protein AraC"/>
    <property type="match status" value="1"/>
</dbReference>
<dbReference type="Gene3D" id="1.10.10.60">
    <property type="entry name" value="Homeodomain-like"/>
    <property type="match status" value="1"/>
</dbReference>
<dbReference type="Proteomes" id="UP000826300">
    <property type="component" value="Chromosome"/>
</dbReference>
<keyword evidence="1" id="KW-0805">Transcription regulation</keyword>
<evidence type="ECO:0000259" key="4">
    <source>
        <dbReference type="PROSITE" id="PS01124"/>
    </source>
</evidence>
<dbReference type="Gene3D" id="2.60.120.10">
    <property type="entry name" value="Jelly Rolls"/>
    <property type="match status" value="1"/>
</dbReference>
<dbReference type="InterPro" id="IPR009057">
    <property type="entry name" value="Homeodomain-like_sf"/>
</dbReference>
<dbReference type="InterPro" id="IPR014710">
    <property type="entry name" value="RmlC-like_jellyroll"/>
</dbReference>
<sequence length="269" mass="29212">MSIPAAPSPPRIVALPRLAAAGRWRVEAMRSISEPCLLWFTKGQGRITLAGTTKGYTAHNAIYIPAGVMHGFEVGPSVFGQAVFFGRDGGREAEKVLPATPMHLRIREVHAQQEMNQILEAAQKELEGNAPGAERAARHHLGLLVVWLERQAAKAASEAVQPDAARRLVARYAALLERDFRTGMGVGDFAAALGVTPTHLSRCCRIANGHPASVLLQDRKLFEARKLLAETRLPVKKVGESLGFSSPAYFTRAFQAYTGKSPTAFRRAP</sequence>
<dbReference type="GO" id="GO:0043565">
    <property type="term" value="F:sequence-specific DNA binding"/>
    <property type="evidence" value="ECO:0007669"/>
    <property type="project" value="InterPro"/>
</dbReference>
<dbReference type="SUPFAM" id="SSF46689">
    <property type="entry name" value="Homeodomain-like"/>
    <property type="match status" value="1"/>
</dbReference>
<dbReference type="InterPro" id="IPR018060">
    <property type="entry name" value="HTH_AraC"/>
</dbReference>
<dbReference type="PANTHER" id="PTHR43280">
    <property type="entry name" value="ARAC-FAMILY TRANSCRIPTIONAL REGULATOR"/>
    <property type="match status" value="1"/>
</dbReference>
<dbReference type="PROSITE" id="PS00041">
    <property type="entry name" value="HTH_ARAC_FAMILY_1"/>
    <property type="match status" value="1"/>
</dbReference>
<dbReference type="InterPro" id="IPR020449">
    <property type="entry name" value="Tscrpt_reg_AraC-type_HTH"/>
</dbReference>
<dbReference type="PRINTS" id="PR00032">
    <property type="entry name" value="HTHARAC"/>
</dbReference>
<dbReference type="AlphaFoldDB" id="A0A8G0ZWJ1"/>
<evidence type="ECO:0000256" key="1">
    <source>
        <dbReference type="ARBA" id="ARBA00023015"/>
    </source>
</evidence>
<feature type="domain" description="HTH araC/xylS-type" evidence="4">
    <location>
        <begin position="170"/>
        <end position="268"/>
    </location>
</feature>
<protein>
    <submittedName>
        <fullName evidence="5">Helix-turn-helix domain-containing protein</fullName>
    </submittedName>
</protein>
<proteinExistence type="predicted"/>
<evidence type="ECO:0000313" key="5">
    <source>
        <dbReference type="EMBL" id="QYZ71508.1"/>
    </source>
</evidence>
<accession>A0A8G0ZWJ1</accession>
<dbReference type="Pfam" id="PF12833">
    <property type="entry name" value="HTH_18"/>
    <property type="match status" value="1"/>
</dbReference>
<evidence type="ECO:0000256" key="3">
    <source>
        <dbReference type="ARBA" id="ARBA00023163"/>
    </source>
</evidence>
<gene>
    <name evidence="5" type="ORF">JO391_08425</name>
</gene>
<dbReference type="GO" id="GO:0003700">
    <property type="term" value="F:DNA-binding transcription factor activity"/>
    <property type="evidence" value="ECO:0007669"/>
    <property type="project" value="InterPro"/>
</dbReference>
<dbReference type="SMART" id="SM00342">
    <property type="entry name" value="HTH_ARAC"/>
    <property type="match status" value="1"/>
</dbReference>
<dbReference type="RefSeq" id="WP_220664082.1">
    <property type="nucleotide sequence ID" value="NZ_CP069370.1"/>
</dbReference>
<dbReference type="EMBL" id="CP069370">
    <property type="protein sequence ID" value="QYZ71508.1"/>
    <property type="molecule type" value="Genomic_DNA"/>
</dbReference>
<dbReference type="PROSITE" id="PS01124">
    <property type="entry name" value="HTH_ARAC_FAMILY_2"/>
    <property type="match status" value="1"/>
</dbReference>
<dbReference type="InterPro" id="IPR037923">
    <property type="entry name" value="HTH-like"/>
</dbReference>
<dbReference type="KEGG" id="nsm:JO391_08425"/>
<keyword evidence="3" id="KW-0804">Transcription</keyword>
<reference evidence="5" key="1">
    <citation type="submission" date="2021-02" db="EMBL/GenBank/DDBJ databases">
        <title>Rhodobacter shimadae sp. nov., an aerobic anoxygenic phototrophic bacterium isolated from a hot spring.</title>
        <authorList>
            <person name="Muramatsu S."/>
            <person name="Haruta S."/>
            <person name="Hirose S."/>
            <person name="Hanada S."/>
        </authorList>
    </citation>
    <scope>NUCLEOTIDE SEQUENCE</scope>
    <source>
        <strain evidence="5">N10</strain>
    </source>
</reference>
<evidence type="ECO:0000313" key="6">
    <source>
        <dbReference type="Proteomes" id="UP000826300"/>
    </source>
</evidence>